<evidence type="ECO:0000313" key="4">
    <source>
        <dbReference type="Proteomes" id="UP000295696"/>
    </source>
</evidence>
<proteinExistence type="predicted"/>
<comment type="caution">
    <text evidence="3">The sequence shown here is derived from an EMBL/GenBank/DDBJ whole genome shotgun (WGS) entry which is preliminary data.</text>
</comment>
<feature type="transmembrane region" description="Helical" evidence="1">
    <location>
        <begin position="244"/>
        <end position="261"/>
    </location>
</feature>
<feature type="domain" description="EamA" evidence="2">
    <location>
        <begin position="153"/>
        <end position="281"/>
    </location>
</feature>
<keyword evidence="4" id="KW-1185">Reference proteome</keyword>
<feature type="transmembrane region" description="Helical" evidence="1">
    <location>
        <begin position="187"/>
        <end position="210"/>
    </location>
</feature>
<feature type="transmembrane region" description="Helical" evidence="1">
    <location>
        <begin position="35"/>
        <end position="55"/>
    </location>
</feature>
<dbReference type="PANTHER" id="PTHR22911">
    <property type="entry name" value="ACYL-MALONYL CONDENSING ENZYME-RELATED"/>
    <property type="match status" value="1"/>
</dbReference>
<dbReference type="InterPro" id="IPR037185">
    <property type="entry name" value="EmrE-like"/>
</dbReference>
<dbReference type="Proteomes" id="UP000295696">
    <property type="component" value="Unassembled WGS sequence"/>
</dbReference>
<feature type="transmembrane region" description="Helical" evidence="1">
    <location>
        <begin position="267"/>
        <end position="285"/>
    </location>
</feature>
<feature type="transmembrane region" description="Helical" evidence="1">
    <location>
        <begin position="129"/>
        <end position="148"/>
    </location>
</feature>
<dbReference type="SUPFAM" id="SSF103481">
    <property type="entry name" value="Multidrug resistance efflux transporter EmrE"/>
    <property type="match status" value="2"/>
</dbReference>
<feature type="transmembrane region" description="Helical" evidence="1">
    <location>
        <begin position="100"/>
        <end position="122"/>
    </location>
</feature>
<dbReference type="Pfam" id="PF00892">
    <property type="entry name" value="EamA"/>
    <property type="match status" value="1"/>
</dbReference>
<protein>
    <submittedName>
        <fullName evidence="3">EamA-like transporter family protein</fullName>
    </submittedName>
</protein>
<feature type="transmembrane region" description="Helical" evidence="1">
    <location>
        <begin position="76"/>
        <end position="94"/>
    </location>
</feature>
<sequence>MKGGSVAIGAGLVALYTLMISSADGITKLIAGSYAAPQLFVLSSMIVMALSIGFTRLTTGRGRLREGLVTSAPRAMAVRSGLTVLACIAFFNAFRDLPFADVFLFIGLMPIIAGLLSGPVLGESVRPQIWAALVAGVIGMICLMPGGIQGASIGHLWAMIAAVSGTGSMVAARYIGRYETNALAQVFYPNLAIFVAMSLALPFVIAPMALADIGWAATYAVFLFAARWVVVVALRLLPAYVATPLMNLQFVWMVIIGAAFFGEVPSMGTLLGVGIVITSGVWLLYDQMTVTAKAAASHGEARPASA</sequence>
<evidence type="ECO:0000313" key="3">
    <source>
        <dbReference type="EMBL" id="TCS66961.1"/>
    </source>
</evidence>
<dbReference type="InterPro" id="IPR000620">
    <property type="entry name" value="EamA_dom"/>
</dbReference>
<organism evidence="3 4">
    <name type="scientific">Primorskyibacter sedentarius</name>
    <dbReference type="NCBI Taxonomy" id="745311"/>
    <lineage>
        <taxon>Bacteria</taxon>
        <taxon>Pseudomonadati</taxon>
        <taxon>Pseudomonadota</taxon>
        <taxon>Alphaproteobacteria</taxon>
        <taxon>Rhodobacterales</taxon>
        <taxon>Roseobacteraceae</taxon>
        <taxon>Primorskyibacter</taxon>
    </lineage>
</organism>
<dbReference type="PANTHER" id="PTHR22911:SF135">
    <property type="entry name" value="BLR4310 PROTEIN"/>
    <property type="match status" value="1"/>
</dbReference>
<keyword evidence="1" id="KW-0472">Membrane</keyword>
<evidence type="ECO:0000259" key="2">
    <source>
        <dbReference type="Pfam" id="PF00892"/>
    </source>
</evidence>
<name>A0A4R3JL72_9RHOB</name>
<accession>A0A4R3JL72</accession>
<dbReference type="GO" id="GO:0016020">
    <property type="term" value="C:membrane"/>
    <property type="evidence" value="ECO:0007669"/>
    <property type="project" value="InterPro"/>
</dbReference>
<dbReference type="AlphaFoldDB" id="A0A4R3JL72"/>
<dbReference type="RefSeq" id="WP_243651792.1">
    <property type="nucleotide sequence ID" value="NZ_SLZU01000001.1"/>
</dbReference>
<feature type="transmembrane region" description="Helical" evidence="1">
    <location>
        <begin position="216"/>
        <end position="237"/>
    </location>
</feature>
<keyword evidence="1" id="KW-1133">Transmembrane helix</keyword>
<gene>
    <name evidence="3" type="ORF">EDD52_10150</name>
</gene>
<dbReference type="EMBL" id="SLZU01000001">
    <property type="protein sequence ID" value="TCS66961.1"/>
    <property type="molecule type" value="Genomic_DNA"/>
</dbReference>
<reference evidence="3 4" key="1">
    <citation type="submission" date="2019-03" db="EMBL/GenBank/DDBJ databases">
        <title>Genomic Encyclopedia of Type Strains, Phase IV (KMG-IV): sequencing the most valuable type-strain genomes for metagenomic binning, comparative biology and taxonomic classification.</title>
        <authorList>
            <person name="Goeker M."/>
        </authorList>
    </citation>
    <scope>NUCLEOTIDE SEQUENCE [LARGE SCALE GENOMIC DNA]</scope>
    <source>
        <strain evidence="3 4">DSM 104836</strain>
    </source>
</reference>
<evidence type="ECO:0000256" key="1">
    <source>
        <dbReference type="SAM" id="Phobius"/>
    </source>
</evidence>
<keyword evidence="1" id="KW-0812">Transmembrane</keyword>
<feature type="transmembrane region" description="Helical" evidence="1">
    <location>
        <begin position="154"/>
        <end position="175"/>
    </location>
</feature>